<evidence type="ECO:0000313" key="4">
    <source>
        <dbReference type="EMBL" id="EOB15367.1"/>
    </source>
</evidence>
<dbReference type="HOGENOM" id="CLU_519801_0_0_1"/>
<organism evidence="4 5">
    <name type="scientific">Nosema bombycis (strain CQ1 / CVCC 102059)</name>
    <name type="common">Microsporidian parasite</name>
    <name type="synonym">Pebrine of silkworm</name>
    <dbReference type="NCBI Taxonomy" id="578461"/>
    <lineage>
        <taxon>Eukaryota</taxon>
        <taxon>Fungi</taxon>
        <taxon>Fungi incertae sedis</taxon>
        <taxon>Microsporidia</taxon>
        <taxon>Nosematidae</taxon>
        <taxon>Nosema</taxon>
    </lineage>
</organism>
<feature type="region of interest" description="Disordered" evidence="2">
    <location>
        <begin position="288"/>
        <end position="307"/>
    </location>
</feature>
<sequence length="524" mass="60033">MIINKIVINIFLIYYIICGIQALMSKYNLLSVLLIMSKLFATELLNLKNQIEKVDAFIKLIKYELDDCRKSETTIINEIKQVKESLNEKRKINSKSQNLEEIKKLENKMESLLKKQSNTCKKVVATEKRLKIKEDTRKKLVLGLERSERRASFIVQSPKANLKTKNIQCGKKSISYQCPVNTSLHHKNCFSPKELTPQNHSLKNLSHKASKDEDINQDNTPLKHPFNKNFRKTICDPNADITPIKQSNTRNSLISQKKNSDIIGKSETNLSSNKNTKKLIKTDPKTVKSLLPRPFNSNTFTPKRNNMHTTQIKPKTYIKPKPNVLPNTNSTAFRNTDDSMPKTDNSQIENESNDYEKFNGNINEFKDNNVIQEVHLSEEDILPLVCDLTEKPIMKDGDIESLRDSTLDTSDNLIEFTPQENVSKESNSLLAFEQTEKSMMKEGDIESVRDSTLDASDNLAEFTSQENVLKESNLLLSFEQTEKSILKDDNIESARDSTLDRSINLIEFTSQENVTETEYLKNEI</sequence>
<dbReference type="Proteomes" id="UP000016927">
    <property type="component" value="Unassembled WGS sequence"/>
</dbReference>
<evidence type="ECO:0000256" key="2">
    <source>
        <dbReference type="SAM" id="MobiDB-lite"/>
    </source>
</evidence>
<feature type="compositionally biased region" description="Polar residues" evidence="2">
    <location>
        <begin position="295"/>
        <end position="307"/>
    </location>
</feature>
<dbReference type="AlphaFoldDB" id="R0KYV5"/>
<reference evidence="4 5" key="1">
    <citation type="journal article" date="2013" name="BMC Genomics">
        <title>Comparative genomics of parasitic silkworm microsporidia reveal an association between genome expansion and host adaptation.</title>
        <authorList>
            <person name="Pan G."/>
            <person name="Xu J."/>
            <person name="Li T."/>
            <person name="Xia Q."/>
            <person name="Liu S.L."/>
            <person name="Zhang G."/>
            <person name="Li S."/>
            <person name="Li C."/>
            <person name="Liu H."/>
            <person name="Yang L."/>
            <person name="Liu T."/>
            <person name="Zhang X."/>
            <person name="Wu Z."/>
            <person name="Fan W."/>
            <person name="Dang X."/>
            <person name="Xiang H."/>
            <person name="Tao M."/>
            <person name="Li Y."/>
            <person name="Hu J."/>
            <person name="Li Z."/>
            <person name="Lin L."/>
            <person name="Luo J."/>
            <person name="Geng L."/>
            <person name="Wang L."/>
            <person name="Long M."/>
            <person name="Wan Y."/>
            <person name="He N."/>
            <person name="Zhang Z."/>
            <person name="Lu C."/>
            <person name="Keeling P.J."/>
            <person name="Wang J."/>
            <person name="Xiang Z."/>
            <person name="Zhou Z."/>
        </authorList>
    </citation>
    <scope>NUCLEOTIDE SEQUENCE [LARGE SCALE GENOMIC DNA]</scope>
    <source>
        <strain evidence="5">CQ1 / CVCC 102059</strain>
    </source>
</reference>
<name>R0KYV5_NOSB1</name>
<evidence type="ECO:0000256" key="1">
    <source>
        <dbReference type="SAM" id="Coils"/>
    </source>
</evidence>
<keyword evidence="3" id="KW-0472">Membrane</keyword>
<feature type="coiled-coil region" evidence="1">
    <location>
        <begin position="82"/>
        <end position="122"/>
    </location>
</feature>
<keyword evidence="3" id="KW-0812">Transmembrane</keyword>
<keyword evidence="3" id="KW-1133">Transmembrane helix</keyword>
<feature type="region of interest" description="Disordered" evidence="2">
    <location>
        <begin position="317"/>
        <end position="348"/>
    </location>
</feature>
<dbReference type="VEuPathDB" id="MicrosporidiaDB:NBO_6g0117"/>
<feature type="compositionally biased region" description="Polar residues" evidence="2">
    <location>
        <begin position="325"/>
        <end position="334"/>
    </location>
</feature>
<accession>R0KYV5</accession>
<evidence type="ECO:0000313" key="5">
    <source>
        <dbReference type="Proteomes" id="UP000016927"/>
    </source>
</evidence>
<feature type="transmembrane region" description="Helical" evidence="3">
    <location>
        <begin position="12"/>
        <end position="36"/>
    </location>
</feature>
<dbReference type="EMBL" id="KB908914">
    <property type="protein sequence ID" value="EOB15367.1"/>
    <property type="molecule type" value="Genomic_DNA"/>
</dbReference>
<evidence type="ECO:0000256" key="3">
    <source>
        <dbReference type="SAM" id="Phobius"/>
    </source>
</evidence>
<keyword evidence="1" id="KW-0175">Coiled coil</keyword>
<proteinExistence type="predicted"/>
<protein>
    <submittedName>
        <fullName evidence="4">Uncharacterized protein</fullName>
    </submittedName>
</protein>
<gene>
    <name evidence="4" type="ORF">NBO_6g0117</name>
</gene>
<keyword evidence="5" id="KW-1185">Reference proteome</keyword>
<feature type="region of interest" description="Disordered" evidence="2">
    <location>
        <begin position="209"/>
        <end position="228"/>
    </location>
</feature>